<evidence type="ECO:0000313" key="8">
    <source>
        <dbReference type="Proteomes" id="UP000012174"/>
    </source>
</evidence>
<feature type="transmembrane region" description="Helical" evidence="5">
    <location>
        <begin position="184"/>
        <end position="204"/>
    </location>
</feature>
<dbReference type="SUPFAM" id="SSF103473">
    <property type="entry name" value="MFS general substrate transporter"/>
    <property type="match status" value="1"/>
</dbReference>
<dbReference type="PANTHER" id="PTHR42718:SF41">
    <property type="entry name" value="MFS TRANSPORTER OF UNKOWN SPECIFICITY (AFU_ORTHOLOGUE AFUA_5G09940)-RELATED"/>
    <property type="match status" value="1"/>
</dbReference>
<dbReference type="EMBL" id="KB705390">
    <property type="protein sequence ID" value="EMR72732.1"/>
    <property type="molecule type" value="Genomic_DNA"/>
</dbReference>
<feature type="transmembrane region" description="Helical" evidence="5">
    <location>
        <begin position="380"/>
        <end position="401"/>
    </location>
</feature>
<feature type="transmembrane region" description="Helical" evidence="5">
    <location>
        <begin position="413"/>
        <end position="434"/>
    </location>
</feature>
<accession>M7T7X2</accession>
<feature type="transmembrane region" description="Helical" evidence="5">
    <location>
        <begin position="248"/>
        <end position="266"/>
    </location>
</feature>
<comment type="subcellular location">
    <subcellularLocation>
        <location evidence="1">Membrane</location>
        <topology evidence="1">Multi-pass membrane protein</topology>
    </subcellularLocation>
</comment>
<keyword evidence="4 5" id="KW-0472">Membrane</keyword>
<name>M7T7X2_EUTLA</name>
<dbReference type="STRING" id="1287681.M7T7X2"/>
<organism evidence="7 8">
    <name type="scientific">Eutypa lata (strain UCR-EL1)</name>
    <name type="common">Grapevine dieback disease fungus</name>
    <name type="synonym">Eutypa armeniacae</name>
    <dbReference type="NCBI Taxonomy" id="1287681"/>
    <lineage>
        <taxon>Eukaryota</taxon>
        <taxon>Fungi</taxon>
        <taxon>Dikarya</taxon>
        <taxon>Ascomycota</taxon>
        <taxon>Pezizomycotina</taxon>
        <taxon>Sordariomycetes</taxon>
        <taxon>Xylariomycetidae</taxon>
        <taxon>Xylariales</taxon>
        <taxon>Diatrypaceae</taxon>
        <taxon>Eutypa</taxon>
    </lineage>
</organism>
<dbReference type="eggNOG" id="KOG0254">
    <property type="taxonomic scope" value="Eukaryota"/>
</dbReference>
<reference evidence="8" key="1">
    <citation type="journal article" date="2013" name="Genome Announc.">
        <title>Draft genome sequence of the grapevine dieback fungus Eutypa lata UCR-EL1.</title>
        <authorList>
            <person name="Blanco-Ulate B."/>
            <person name="Rolshausen P.E."/>
            <person name="Cantu D."/>
        </authorList>
    </citation>
    <scope>NUCLEOTIDE SEQUENCE [LARGE SCALE GENOMIC DNA]</scope>
    <source>
        <strain evidence="8">UCR-EL1</strain>
    </source>
</reference>
<keyword evidence="8" id="KW-1185">Reference proteome</keyword>
<dbReference type="HOGENOM" id="CLU_000960_27_4_1"/>
<protein>
    <submittedName>
        <fullName evidence="7">Putative efflux pump antibiotic resistance protein</fullName>
    </submittedName>
</protein>
<dbReference type="GO" id="GO:0016020">
    <property type="term" value="C:membrane"/>
    <property type="evidence" value="ECO:0007669"/>
    <property type="project" value="UniProtKB-SubCell"/>
</dbReference>
<feature type="transmembrane region" description="Helical" evidence="5">
    <location>
        <begin position="351"/>
        <end position="368"/>
    </location>
</feature>
<feature type="transmembrane region" description="Helical" evidence="5">
    <location>
        <begin position="157"/>
        <end position="178"/>
    </location>
</feature>
<proteinExistence type="predicted"/>
<feature type="transmembrane region" description="Helical" evidence="5">
    <location>
        <begin position="454"/>
        <end position="477"/>
    </location>
</feature>
<dbReference type="PANTHER" id="PTHR42718">
    <property type="entry name" value="MAJOR FACILITATOR SUPERFAMILY MULTIDRUG TRANSPORTER MFSC"/>
    <property type="match status" value="1"/>
</dbReference>
<feature type="transmembrane region" description="Helical" evidence="5">
    <location>
        <begin position="64"/>
        <end position="83"/>
    </location>
</feature>
<feature type="transmembrane region" description="Helical" evidence="5">
    <location>
        <begin position="286"/>
        <end position="307"/>
    </location>
</feature>
<feature type="transmembrane region" description="Helical" evidence="5">
    <location>
        <begin position="95"/>
        <end position="113"/>
    </location>
</feature>
<dbReference type="InterPro" id="IPR020846">
    <property type="entry name" value="MFS_dom"/>
</dbReference>
<evidence type="ECO:0000256" key="2">
    <source>
        <dbReference type="ARBA" id="ARBA00022692"/>
    </source>
</evidence>
<dbReference type="PROSITE" id="PS50850">
    <property type="entry name" value="MFS"/>
    <property type="match status" value="1"/>
</dbReference>
<sequence>MGEVEDAPSMAHVREEEEQELSVSRNYALISAIVSIQLVQMIPFGAGISVSLPIADDLGLHRDVATWIAASYPLTQGAFVLAGGRIGAIYGHKRALIVAGAWWVLWHLITGFMRGIVGICVSRGLSGAGGAFLVPNAVALLGINIPPGKMRNVAMGLFGAMAPIGAAGGSVFGAIFAQLTPWKWLFFFLAMLGTVVFGLSTLAIPSDNIKLADDASIDWIGAYLGIGGLILFNFVWNQAPSVGWDEPYEYALLIVAIAHLAAFIFWERNVAKEPILPFDIWDAPSFIPLIVVSLLSFMSFGILIWYITIWLLTIRNYTLLLSSAAIVPLTILGAVAAILSAWLIPRLSAQYILAIGALCVTVSTILVATMPAQQSYWPQLFPATILMAFCPDFIFTAAQIIASNSVKRNQQGIAGSLIGTIITYGQSIGLGFAGTVEKYTTATDANLEQGYRNALYFGIGLGVAALLLDLFLVRVAADTQEGWKREEESSEGIQQK</sequence>
<feature type="transmembrane region" description="Helical" evidence="5">
    <location>
        <begin position="319"/>
        <end position="344"/>
    </location>
</feature>
<keyword evidence="3 5" id="KW-1133">Transmembrane helix</keyword>
<gene>
    <name evidence="7" type="ORF">UCREL1_210</name>
</gene>
<evidence type="ECO:0000259" key="6">
    <source>
        <dbReference type="PROSITE" id="PS50850"/>
    </source>
</evidence>
<dbReference type="GO" id="GO:0022857">
    <property type="term" value="F:transmembrane transporter activity"/>
    <property type="evidence" value="ECO:0007669"/>
    <property type="project" value="InterPro"/>
</dbReference>
<dbReference type="Pfam" id="PF07690">
    <property type="entry name" value="MFS_1"/>
    <property type="match status" value="1"/>
</dbReference>
<evidence type="ECO:0000256" key="4">
    <source>
        <dbReference type="ARBA" id="ARBA00023136"/>
    </source>
</evidence>
<dbReference type="InterPro" id="IPR036259">
    <property type="entry name" value="MFS_trans_sf"/>
</dbReference>
<dbReference type="OrthoDB" id="440755at2759"/>
<dbReference type="CDD" id="cd17476">
    <property type="entry name" value="MFS_Amf1_MDR_like"/>
    <property type="match status" value="1"/>
</dbReference>
<evidence type="ECO:0000256" key="5">
    <source>
        <dbReference type="SAM" id="Phobius"/>
    </source>
</evidence>
<feature type="domain" description="Major facilitator superfamily (MFS) profile" evidence="6">
    <location>
        <begin position="29"/>
        <end position="477"/>
    </location>
</feature>
<dbReference type="Gene3D" id="1.20.1250.20">
    <property type="entry name" value="MFS general substrate transporter like domains"/>
    <property type="match status" value="2"/>
</dbReference>
<feature type="transmembrane region" description="Helical" evidence="5">
    <location>
        <begin position="27"/>
        <end position="52"/>
    </location>
</feature>
<dbReference type="Proteomes" id="UP000012174">
    <property type="component" value="Unassembled WGS sequence"/>
</dbReference>
<keyword evidence="2 5" id="KW-0812">Transmembrane</keyword>
<dbReference type="InterPro" id="IPR011701">
    <property type="entry name" value="MFS"/>
</dbReference>
<dbReference type="OMA" id="IWGSPSF"/>
<feature type="transmembrane region" description="Helical" evidence="5">
    <location>
        <begin position="125"/>
        <end position="145"/>
    </location>
</feature>
<dbReference type="KEGG" id="ela:UCREL1_210"/>
<feature type="transmembrane region" description="Helical" evidence="5">
    <location>
        <begin position="216"/>
        <end position="236"/>
    </location>
</feature>
<evidence type="ECO:0000313" key="7">
    <source>
        <dbReference type="EMBL" id="EMR72732.1"/>
    </source>
</evidence>
<dbReference type="AlphaFoldDB" id="M7T7X2"/>
<evidence type="ECO:0000256" key="1">
    <source>
        <dbReference type="ARBA" id="ARBA00004141"/>
    </source>
</evidence>
<evidence type="ECO:0000256" key="3">
    <source>
        <dbReference type="ARBA" id="ARBA00022989"/>
    </source>
</evidence>